<evidence type="ECO:0000313" key="9">
    <source>
        <dbReference type="Proteomes" id="UP000757232"/>
    </source>
</evidence>
<evidence type="ECO:0000256" key="4">
    <source>
        <dbReference type="ARBA" id="ARBA00023136"/>
    </source>
</evidence>
<feature type="region of interest" description="Disordered" evidence="6">
    <location>
        <begin position="547"/>
        <end position="596"/>
    </location>
</feature>
<feature type="region of interest" description="Disordered" evidence="6">
    <location>
        <begin position="1"/>
        <end position="29"/>
    </location>
</feature>
<accession>A0A9Q5HVI2</accession>
<name>A0A9Q5HVI2_SANBA</name>
<protein>
    <submittedName>
        <fullName evidence="8">MFS general substrate transporter</fullName>
    </submittedName>
</protein>
<dbReference type="GO" id="GO:0022857">
    <property type="term" value="F:transmembrane transporter activity"/>
    <property type="evidence" value="ECO:0007669"/>
    <property type="project" value="InterPro"/>
</dbReference>
<feature type="transmembrane region" description="Helical" evidence="7">
    <location>
        <begin position="473"/>
        <end position="492"/>
    </location>
</feature>
<dbReference type="Proteomes" id="UP000757232">
    <property type="component" value="Unassembled WGS sequence"/>
</dbReference>
<evidence type="ECO:0000256" key="7">
    <source>
        <dbReference type="SAM" id="Phobius"/>
    </source>
</evidence>
<feature type="compositionally biased region" description="Polar residues" evidence="6">
    <location>
        <begin position="1"/>
        <end position="11"/>
    </location>
</feature>
<feature type="transmembrane region" description="Helical" evidence="7">
    <location>
        <begin position="725"/>
        <end position="745"/>
    </location>
</feature>
<gene>
    <name evidence="8" type="ORF">A7U60_g6248</name>
</gene>
<evidence type="ECO:0000256" key="6">
    <source>
        <dbReference type="SAM" id="MobiDB-lite"/>
    </source>
</evidence>
<dbReference type="Pfam" id="PF07690">
    <property type="entry name" value="MFS_1"/>
    <property type="match status" value="1"/>
</dbReference>
<keyword evidence="9" id="KW-1185">Reference proteome</keyword>
<dbReference type="InterPro" id="IPR036259">
    <property type="entry name" value="MFS_trans_sf"/>
</dbReference>
<comment type="caution">
    <text evidence="8">The sequence shown here is derived from an EMBL/GenBank/DDBJ whole genome shotgun (WGS) entry which is preliminary data.</text>
</comment>
<evidence type="ECO:0000256" key="1">
    <source>
        <dbReference type="ARBA" id="ARBA00004141"/>
    </source>
</evidence>
<dbReference type="InterPro" id="IPR011701">
    <property type="entry name" value="MFS"/>
</dbReference>
<feature type="transmembrane region" description="Helical" evidence="7">
    <location>
        <begin position="512"/>
        <end position="533"/>
    </location>
</feature>
<feature type="compositionally biased region" description="Acidic residues" evidence="6">
    <location>
        <begin position="100"/>
        <end position="112"/>
    </location>
</feature>
<dbReference type="Gene3D" id="1.20.1250.20">
    <property type="entry name" value="MFS general substrate transporter like domains"/>
    <property type="match status" value="2"/>
</dbReference>
<dbReference type="SUPFAM" id="SSF103473">
    <property type="entry name" value="MFS general substrate transporter"/>
    <property type="match status" value="2"/>
</dbReference>
<dbReference type="EMBL" id="LNZH02000199">
    <property type="protein sequence ID" value="OCB86786.1"/>
    <property type="molecule type" value="Genomic_DNA"/>
</dbReference>
<dbReference type="OrthoDB" id="3026777at2759"/>
<feature type="transmembrane region" description="Helical" evidence="7">
    <location>
        <begin position="343"/>
        <end position="367"/>
    </location>
</feature>
<keyword evidence="3 7" id="KW-1133">Transmembrane helix</keyword>
<dbReference type="GO" id="GO:0016020">
    <property type="term" value="C:membrane"/>
    <property type="evidence" value="ECO:0007669"/>
    <property type="project" value="UniProtKB-SubCell"/>
</dbReference>
<feature type="transmembrane region" description="Helical" evidence="7">
    <location>
        <begin position="239"/>
        <end position="262"/>
    </location>
</feature>
<dbReference type="AlphaFoldDB" id="A0A9Q5HVI2"/>
<sequence>MSTPQRPSTPSLKPEAQLGGHSRSHSRARDLRSAQACLVSYLQEGANEVLLPEASVSEGGVELLHEFVHPHRRDKRRADTEATLVAGDLDPEQQLFEASSDSDADEESDEEDWEALKKRPWYKRPSPYWLLCTTPFSSIAMSACVAPRIEIYTLLACRQHKPEYTVGDCPHGIDVNTNNTVLPTSFSRLRDSLPISDYQYPLPGSKTISLLFDEPALGTIKESSDSKSKCASDPVVQAAAAKIIAVMTTTMGILGCLTTAFWGSLSDKYGRLRVLGISVIGLLFNDVVFISVFFFSKKLPGGYWFLLLGPIIEGVLGGLTSMIAAIHAYIADVTSPGDRSRQFSLGAGLLFVGMALGPTVGSVLVRVTHTPMVVFYLATGLHALLALYVWTIVPESLPKSAQKANRKRAERARLEEAEAEVQAALVQGVQESWKVIGRTKVLFSFLSPLSIFAPVTLENAPAGASSSKKRKDWSLTFIAASFGFYSFVIASYQYKFQYAAATFGWTSEELGYWLSLVGASRAIYLTLALPFIIKFFNRRKQPIPLPVEHSEPLDLGSSVPSSSTLGDTSSSSFPPDHSHQPALRKRSRSPSTPTLAPHSSTFDLHLARFSLGWEAICYALIPLAPSAGVFSALGCVAAWGGGFPPAVQALALETYIKRISTNLGDQQADEQRRLNGKGKTKEGEAEMGRLFGALSVVQSMCSQIFGPTLFGVTYAATVGTYPTTIFWLSTLCVTLALIFMLLVHLPRGAAHGVHIPGHISPDDASSSDVDLENAPTLEREATLVDVSDGFDAEGGTARKRK</sequence>
<feature type="coiled-coil region" evidence="5">
    <location>
        <begin position="400"/>
        <end position="427"/>
    </location>
</feature>
<dbReference type="PANTHER" id="PTHR23507:SF1">
    <property type="entry name" value="FI18259P1-RELATED"/>
    <property type="match status" value="1"/>
</dbReference>
<organism evidence="8 9">
    <name type="scientific">Sanghuangporus baumii</name>
    <name type="common">Phellinus baumii</name>
    <dbReference type="NCBI Taxonomy" id="108892"/>
    <lineage>
        <taxon>Eukaryota</taxon>
        <taxon>Fungi</taxon>
        <taxon>Dikarya</taxon>
        <taxon>Basidiomycota</taxon>
        <taxon>Agaricomycotina</taxon>
        <taxon>Agaricomycetes</taxon>
        <taxon>Hymenochaetales</taxon>
        <taxon>Hymenochaetaceae</taxon>
        <taxon>Sanghuangporus</taxon>
    </lineage>
</organism>
<keyword evidence="5" id="KW-0175">Coiled coil</keyword>
<evidence type="ECO:0000256" key="5">
    <source>
        <dbReference type="SAM" id="Coils"/>
    </source>
</evidence>
<evidence type="ECO:0000256" key="2">
    <source>
        <dbReference type="ARBA" id="ARBA00022692"/>
    </source>
</evidence>
<feature type="region of interest" description="Disordered" evidence="6">
    <location>
        <begin position="777"/>
        <end position="801"/>
    </location>
</feature>
<evidence type="ECO:0000256" key="3">
    <source>
        <dbReference type="ARBA" id="ARBA00022989"/>
    </source>
</evidence>
<reference evidence="8" key="1">
    <citation type="submission" date="2016-06" db="EMBL/GenBank/DDBJ databases">
        <title>Draft Genome sequence of the fungus Inonotus baumii.</title>
        <authorList>
            <person name="Zhu H."/>
            <person name="Lin W."/>
        </authorList>
    </citation>
    <scope>NUCLEOTIDE SEQUENCE</scope>
    <source>
        <strain evidence="8">821</strain>
    </source>
</reference>
<feature type="transmembrane region" description="Helical" evidence="7">
    <location>
        <begin position="373"/>
        <end position="393"/>
    </location>
</feature>
<feature type="transmembrane region" description="Helical" evidence="7">
    <location>
        <begin position="274"/>
        <end position="296"/>
    </location>
</feature>
<comment type="subcellular location">
    <subcellularLocation>
        <location evidence="1">Membrane</location>
        <topology evidence="1">Multi-pass membrane protein</topology>
    </subcellularLocation>
</comment>
<evidence type="ECO:0000313" key="8">
    <source>
        <dbReference type="EMBL" id="OCB86786.1"/>
    </source>
</evidence>
<feature type="transmembrane region" description="Helical" evidence="7">
    <location>
        <begin position="302"/>
        <end position="331"/>
    </location>
</feature>
<dbReference type="PANTHER" id="PTHR23507">
    <property type="entry name" value="ZGC:174356"/>
    <property type="match status" value="1"/>
</dbReference>
<feature type="region of interest" description="Disordered" evidence="6">
    <location>
        <begin position="85"/>
        <end position="112"/>
    </location>
</feature>
<keyword evidence="4 7" id="KW-0472">Membrane</keyword>
<keyword evidence="2 7" id="KW-0812">Transmembrane</keyword>
<feature type="compositionally biased region" description="Low complexity" evidence="6">
    <location>
        <begin position="553"/>
        <end position="572"/>
    </location>
</feature>
<proteinExistence type="predicted"/>